<proteinExistence type="predicted"/>
<dbReference type="Proteomes" id="UP000616151">
    <property type="component" value="Unassembled WGS sequence"/>
</dbReference>
<dbReference type="EMBL" id="JAENHL010000007">
    <property type="protein sequence ID" value="MBK1867840.1"/>
    <property type="molecule type" value="Genomic_DNA"/>
</dbReference>
<evidence type="ECO:0000313" key="1">
    <source>
        <dbReference type="EMBL" id="MBK1867840.1"/>
    </source>
</evidence>
<comment type="caution">
    <text evidence="1">The sequence shown here is derived from an EMBL/GenBank/DDBJ whole genome shotgun (WGS) entry which is preliminary data.</text>
</comment>
<gene>
    <name evidence="1" type="ORF">JHL16_15890</name>
</gene>
<evidence type="ECO:0000313" key="2">
    <source>
        <dbReference type="Proteomes" id="UP000616151"/>
    </source>
</evidence>
<reference evidence="1" key="1">
    <citation type="submission" date="2021-01" db="EMBL/GenBank/DDBJ databases">
        <authorList>
            <person name="Sun Q."/>
        </authorList>
    </citation>
    <scope>NUCLEOTIDE SEQUENCE</scope>
    <source>
        <strain evidence="1">YIM B02566</strain>
    </source>
</reference>
<accession>A0ACC5R5E5</accession>
<organism evidence="1 2">
    <name type="scientific">Taklimakanibacter albus</name>
    <dbReference type="NCBI Taxonomy" id="2800327"/>
    <lineage>
        <taxon>Bacteria</taxon>
        <taxon>Pseudomonadati</taxon>
        <taxon>Pseudomonadota</taxon>
        <taxon>Alphaproteobacteria</taxon>
        <taxon>Hyphomicrobiales</taxon>
        <taxon>Aestuariivirgaceae</taxon>
        <taxon>Taklimakanibacter</taxon>
    </lineage>
</organism>
<name>A0ACC5R5E5_9HYPH</name>
<keyword evidence="2" id="KW-1185">Reference proteome</keyword>
<protein>
    <submittedName>
        <fullName evidence="1">DUF1036 domain-containing protein</fullName>
    </submittedName>
</protein>
<sequence length="147" mass="15993">MAQFSAVLATAVVALAFMAQSAKADLKLCNKTESRVGVALGYKDKDGWASEGWWNIGANGCETLLKGPLIARYYYIFAVDYDKGGSWGGKSMMCTRDKIFTIRGIGNCTDRGYNKTGFFEVDTKEETDWTISLSGEKTSTNGGAQPQ</sequence>